<feature type="compositionally biased region" description="Low complexity" evidence="1">
    <location>
        <begin position="197"/>
        <end position="211"/>
    </location>
</feature>
<feature type="compositionally biased region" description="Basic and acidic residues" evidence="1">
    <location>
        <begin position="280"/>
        <end position="342"/>
    </location>
</feature>
<feature type="compositionally biased region" description="Low complexity" evidence="1">
    <location>
        <begin position="101"/>
        <end position="123"/>
    </location>
</feature>
<dbReference type="Proteomes" id="UP000189703">
    <property type="component" value="Unplaced"/>
</dbReference>
<reference evidence="3" key="1">
    <citation type="submission" date="2025-08" db="UniProtKB">
        <authorList>
            <consortium name="RefSeq"/>
        </authorList>
    </citation>
    <scope>IDENTIFICATION</scope>
</reference>
<dbReference type="PANTHER" id="PTHR33349">
    <property type="entry name" value="EMB|CAB62594.1"/>
    <property type="match status" value="1"/>
</dbReference>
<dbReference type="KEGG" id="nnu:104603209"/>
<dbReference type="RefSeq" id="XP_010265490.1">
    <property type="nucleotide sequence ID" value="XM_010267188.1"/>
</dbReference>
<dbReference type="SMART" id="SM01054">
    <property type="entry name" value="CaM_binding"/>
    <property type="match status" value="1"/>
</dbReference>
<accession>A0A1U8AR72</accession>
<evidence type="ECO:0000256" key="1">
    <source>
        <dbReference type="SAM" id="MobiDB-lite"/>
    </source>
</evidence>
<dbReference type="Pfam" id="PF07839">
    <property type="entry name" value="CaM_binding"/>
    <property type="match status" value="1"/>
</dbReference>
<evidence type="ECO:0000313" key="2">
    <source>
        <dbReference type="Proteomes" id="UP000189703"/>
    </source>
</evidence>
<feature type="compositionally biased region" description="Basic and acidic residues" evidence="1">
    <location>
        <begin position="392"/>
        <end position="409"/>
    </location>
</feature>
<feature type="compositionally biased region" description="Basic and acidic residues" evidence="1">
    <location>
        <begin position="374"/>
        <end position="384"/>
    </location>
</feature>
<dbReference type="eggNOG" id="ENOG502S64D">
    <property type="taxonomic scope" value="Eukaryota"/>
</dbReference>
<name>A0A1U8AR72_NELNU</name>
<dbReference type="AlphaFoldDB" id="A0A1U8AR72"/>
<dbReference type="GO" id="GO:0005516">
    <property type="term" value="F:calmodulin binding"/>
    <property type="evidence" value="ECO:0007669"/>
    <property type="project" value="InterPro"/>
</dbReference>
<feature type="compositionally biased region" description="Basic and acidic residues" evidence="1">
    <location>
        <begin position="213"/>
        <end position="255"/>
    </location>
</feature>
<sequence>MATKGKSAAQGKEKSSLSHSSPRSINENPQGRRTPKPSNASSPEKDSSVLSDKSIPNYLKPTKSSASDAKHGKKETPEQNKTLLTRRSFDRPLSSLSQVLKTSSPRTVKSVSSPSTKTVSSPRLISGNSSPSTKAVNSPRLISDNHCPSPKTVNSPRLISDKTSKTQQKNVKSQPILAKQRSMKKSPKTNPEKETKSSTSRTPTTSTPSSPDFTKETEGKQEEQVKEHLQEEMNKIEGEKEIPIEVPEAQDRKTTEVLASESKNTEEKLEQSSYSTLLEELERALDAQEQPREKRDKQNDDDNRPEEGHGNKGEDNEELNEHPEEILASKNVQEEAENKEGEVGIVTENPSSCKGKEDPSNEEEPDKMTLQLQEGRELSEKEVVDGESQGIELKERPEVEGTDKKKQENENVALKRQNTEAKKEAMAYNDVIEETASKLVGKRKNKVLALVGAFETVISLQEPEGQQNP</sequence>
<gene>
    <name evidence="3" type="primary">LOC104603209</name>
</gene>
<feature type="region of interest" description="Disordered" evidence="1">
    <location>
        <begin position="1"/>
        <end position="424"/>
    </location>
</feature>
<feature type="compositionally biased region" description="Polar residues" evidence="1">
    <location>
        <begin position="126"/>
        <end position="136"/>
    </location>
</feature>
<protein>
    <submittedName>
        <fullName evidence="3">Serine/arginine repetitive matrix protein 1-like</fullName>
    </submittedName>
</protein>
<feature type="compositionally biased region" description="Polar residues" evidence="1">
    <location>
        <begin position="17"/>
        <end position="42"/>
    </location>
</feature>
<feature type="compositionally biased region" description="Basic and acidic residues" evidence="1">
    <location>
        <begin position="68"/>
        <end position="78"/>
    </location>
</feature>
<organism evidence="2 3">
    <name type="scientific">Nelumbo nucifera</name>
    <name type="common">Sacred lotus</name>
    <dbReference type="NCBI Taxonomy" id="4432"/>
    <lineage>
        <taxon>Eukaryota</taxon>
        <taxon>Viridiplantae</taxon>
        <taxon>Streptophyta</taxon>
        <taxon>Embryophyta</taxon>
        <taxon>Tracheophyta</taxon>
        <taxon>Spermatophyta</taxon>
        <taxon>Magnoliopsida</taxon>
        <taxon>Proteales</taxon>
        <taxon>Nelumbonaceae</taxon>
        <taxon>Nelumbo</taxon>
    </lineage>
</organism>
<dbReference type="OrthoDB" id="1939646at2759"/>
<dbReference type="InterPro" id="IPR012417">
    <property type="entry name" value="CaM-bd_dom_pln"/>
</dbReference>
<dbReference type="OMA" id="TSDQHET"/>
<dbReference type="GeneID" id="104603209"/>
<evidence type="ECO:0000313" key="3">
    <source>
        <dbReference type="RefSeq" id="XP_010265490.1"/>
    </source>
</evidence>
<proteinExistence type="predicted"/>
<keyword evidence="2" id="KW-1185">Reference proteome</keyword>
<dbReference type="PANTHER" id="PTHR33349:SF20">
    <property type="entry name" value="CHROMO DOMAIN CEC-LIKE PROTEIN"/>
    <property type="match status" value="1"/>
</dbReference>